<feature type="transmembrane region" description="Helical" evidence="1">
    <location>
        <begin position="21"/>
        <end position="47"/>
    </location>
</feature>
<comment type="caution">
    <text evidence="3">The sequence shown here is derived from an EMBL/GenBank/DDBJ whole genome shotgun (WGS) entry which is preliminary data.</text>
</comment>
<evidence type="ECO:0000313" key="4">
    <source>
        <dbReference type="Proteomes" id="UP000032250"/>
    </source>
</evidence>
<evidence type="ECO:0000259" key="2">
    <source>
        <dbReference type="Pfam" id="PF09992"/>
    </source>
</evidence>
<name>A0A0D1BTX1_CLOBO</name>
<sequence>MSKKRQKEIKRRKNRKKKKKSFIGRLFLFLVYEVIVGGIFSLLIAFYGPFDNVKSTLVGTAMATYKHQYIATTFLSKDEINKILNKDKGIRNSNLKENYGDIKIKNKYGNSVERYDINTAKFDGYILEIKNPQKVKIGYTKYMGKMGERTSKMAERHGAVAAVNGGGFRDVSSTGKLWTGTGAYPEGLVISNGKVIYNDFKPGQKANITAFTKEGLLVVGDHTVDELLKMGVVEALSFRNTLIINGKPIPYNEGINPRTAIGQKQDGTIVLLVIDGRRGIKQGATLEEVENILLQRGVVNASNLDGGSSSTMYYKGKVINRPCNWDGERTVATSIYVEP</sequence>
<proteinExistence type="predicted"/>
<protein>
    <submittedName>
        <fullName evidence="3">Exopolysaccharide biosynthesis protein</fullName>
    </submittedName>
</protein>
<dbReference type="PATRIC" id="fig|1379739.3.peg.1605"/>
<organism evidence="3 4">
    <name type="scientific">Clostridium botulinum B2 450</name>
    <dbReference type="NCBI Taxonomy" id="1379739"/>
    <lineage>
        <taxon>Bacteria</taxon>
        <taxon>Bacillati</taxon>
        <taxon>Bacillota</taxon>
        <taxon>Clostridia</taxon>
        <taxon>Eubacteriales</taxon>
        <taxon>Clostridiaceae</taxon>
        <taxon>Clostridium</taxon>
    </lineage>
</organism>
<feature type="domain" description="Phosphodiester glycosidase" evidence="2">
    <location>
        <begin position="157"/>
        <end position="337"/>
    </location>
</feature>
<keyword evidence="1" id="KW-0472">Membrane</keyword>
<keyword evidence="1" id="KW-1133">Transmembrane helix</keyword>
<gene>
    <name evidence="3" type="ORF">N495_06365</name>
</gene>
<accession>A0A0D1BTX1</accession>
<dbReference type="EMBL" id="JXSU01000007">
    <property type="protein sequence ID" value="KIS23227.1"/>
    <property type="molecule type" value="Genomic_DNA"/>
</dbReference>
<dbReference type="Proteomes" id="UP000032250">
    <property type="component" value="Unassembled WGS sequence"/>
</dbReference>
<dbReference type="PANTHER" id="PTHR40446:SF2">
    <property type="entry name" value="N-ACETYLGLUCOSAMINE-1-PHOSPHODIESTER ALPHA-N-ACETYLGLUCOSAMINIDASE"/>
    <property type="match status" value="1"/>
</dbReference>
<keyword evidence="1" id="KW-0812">Transmembrane</keyword>
<dbReference type="OrthoDB" id="9809781at2"/>
<evidence type="ECO:0000313" key="3">
    <source>
        <dbReference type="EMBL" id="KIS23227.1"/>
    </source>
</evidence>
<dbReference type="HOGENOM" id="CLU_058779_0_0_9"/>
<dbReference type="InterPro" id="IPR018711">
    <property type="entry name" value="NAGPA"/>
</dbReference>
<evidence type="ECO:0000256" key="1">
    <source>
        <dbReference type="SAM" id="Phobius"/>
    </source>
</evidence>
<dbReference type="AlphaFoldDB" id="A0A0D1BTX1"/>
<dbReference type="Pfam" id="PF09992">
    <property type="entry name" value="NAGPA"/>
    <property type="match status" value="1"/>
</dbReference>
<reference evidence="3 4" key="1">
    <citation type="submission" date="2014-06" db="EMBL/GenBank/DDBJ databases">
        <title>Genome characterization of distinct group I Clostridium botulinum lineages.</title>
        <authorList>
            <person name="Giordani F."/>
            <person name="Anselmo A."/>
            <person name="Fillo S."/>
            <person name="Palozzi A.M."/>
            <person name="Fortunato A."/>
            <person name="Gentile B."/>
            <person name="Ciammaruconi A."/>
            <person name="Anniballi F."/>
            <person name="De Medici D."/>
            <person name="Lista F."/>
        </authorList>
    </citation>
    <scope>NUCLEOTIDE SEQUENCE [LARGE SCALE GENOMIC DNA]</scope>
    <source>
        <strain evidence="3 4">B2 450</strain>
    </source>
</reference>
<dbReference type="RefSeq" id="WP_003487039.1">
    <property type="nucleotide sequence ID" value="NZ_JXSU01000007.1"/>
</dbReference>
<dbReference type="PANTHER" id="PTHR40446">
    <property type="entry name" value="N-ACETYLGLUCOSAMINE-1-PHOSPHODIESTER ALPHA-N-ACETYLGLUCOSAMINIDASE"/>
    <property type="match status" value="1"/>
</dbReference>